<feature type="domain" description="Glycoside hydrolase family 19 catalytic" evidence="4">
    <location>
        <begin position="121"/>
        <end position="347"/>
    </location>
</feature>
<dbReference type="GO" id="GO:0004568">
    <property type="term" value="F:chitinase activity"/>
    <property type="evidence" value="ECO:0007669"/>
    <property type="project" value="InterPro"/>
</dbReference>
<proteinExistence type="predicted"/>
<dbReference type="AlphaFoldDB" id="A0AAD9TZH1"/>
<dbReference type="InterPro" id="IPR016283">
    <property type="entry name" value="Glyco_hydro_19"/>
</dbReference>
<keyword evidence="1 2" id="KW-1015">Disulfide bond</keyword>
<dbReference type="GO" id="GO:0016998">
    <property type="term" value="P:cell wall macromolecule catabolic process"/>
    <property type="evidence" value="ECO:0007669"/>
    <property type="project" value="InterPro"/>
</dbReference>
<dbReference type="Proteomes" id="UP001280121">
    <property type="component" value="Unassembled WGS sequence"/>
</dbReference>
<keyword evidence="6" id="KW-1185">Reference proteome</keyword>
<dbReference type="PANTHER" id="PTHR22595">
    <property type="entry name" value="CHITINASE-RELATED"/>
    <property type="match status" value="1"/>
</dbReference>
<dbReference type="GO" id="GO:0006032">
    <property type="term" value="P:chitin catabolic process"/>
    <property type="evidence" value="ECO:0007669"/>
    <property type="project" value="InterPro"/>
</dbReference>
<feature type="compositionally biased region" description="Low complexity" evidence="3">
    <location>
        <begin position="364"/>
        <end position="379"/>
    </location>
</feature>
<sequence length="379" mass="41880">MCCTLTFQSFSCPQFLSFIYTAHSFIVLSSQPTKLKSQLTNSNCMINMDHQLKWRMVILSTMAIILAAANLVHGVDELPATVKPIVKIVKGKKSCDKGWECKGLSEYCCNSTISDYFQTYQFENLFSKRNTPVAHASGFWDYHSFITAAALYQPHGFGTTGEKQTGMKEVAAFLGHVGSKTSCGYGVATGGPLAWGLCYNKEMSPSQTYCDDEFKYTYPCTPGVSYHGRGALPIYWNYNYGETGDALKVDLLNHPEYLENNATLAFQAAIWRWMTPVKKHQPSAHDAFVGKWKPTKNDTLAKRVPGFGATMNVLYGDQVCGKDDDESMDNMVSHYLYYLDLMGVGREEAGPHEVLSCSEQEAFSPSSPASSSSSSSSSS</sequence>
<dbReference type="Pfam" id="PF00182">
    <property type="entry name" value="Glyco_hydro_19"/>
    <property type="match status" value="1"/>
</dbReference>
<dbReference type="PANTHER" id="PTHR22595:SF176">
    <property type="entry name" value="CHITINASE-LIKE PROTEIN 2"/>
    <property type="match status" value="1"/>
</dbReference>
<dbReference type="FunFam" id="3.30.20.10:FF:000001">
    <property type="entry name" value="Endochitinase (Chitinase)"/>
    <property type="match status" value="1"/>
</dbReference>
<feature type="region of interest" description="Disordered" evidence="3">
    <location>
        <begin position="351"/>
        <end position="379"/>
    </location>
</feature>
<comment type="caution">
    <text evidence="5">The sequence shown here is derived from an EMBL/GenBank/DDBJ whole genome shotgun (WGS) entry which is preliminary data.</text>
</comment>
<dbReference type="InterPro" id="IPR000726">
    <property type="entry name" value="Glyco_hydro_19_cat"/>
</dbReference>
<protein>
    <recommendedName>
        <fullName evidence="4">Glycoside hydrolase family 19 catalytic domain-containing protein</fullName>
    </recommendedName>
</protein>
<dbReference type="Gene3D" id="1.10.530.10">
    <property type="match status" value="1"/>
</dbReference>
<feature type="disulfide bond" evidence="2">
    <location>
        <begin position="320"/>
        <end position="357"/>
    </location>
</feature>
<evidence type="ECO:0000256" key="2">
    <source>
        <dbReference type="PIRSR" id="PIRSR001060-2"/>
    </source>
</evidence>
<reference evidence="5" key="1">
    <citation type="journal article" date="2023" name="Plant J.">
        <title>Genome sequences and population genomics provide insights into the demographic history, inbreeding, and mutation load of two 'living fossil' tree species of Dipteronia.</title>
        <authorList>
            <person name="Feng Y."/>
            <person name="Comes H.P."/>
            <person name="Chen J."/>
            <person name="Zhu S."/>
            <person name="Lu R."/>
            <person name="Zhang X."/>
            <person name="Li P."/>
            <person name="Qiu J."/>
            <person name="Olsen K.M."/>
            <person name="Qiu Y."/>
        </authorList>
    </citation>
    <scope>NUCLEOTIDE SEQUENCE</scope>
    <source>
        <strain evidence="5">KIB01</strain>
    </source>
</reference>
<evidence type="ECO:0000313" key="6">
    <source>
        <dbReference type="Proteomes" id="UP001280121"/>
    </source>
</evidence>
<organism evidence="5 6">
    <name type="scientific">Dipteronia dyeriana</name>
    <dbReference type="NCBI Taxonomy" id="168575"/>
    <lineage>
        <taxon>Eukaryota</taxon>
        <taxon>Viridiplantae</taxon>
        <taxon>Streptophyta</taxon>
        <taxon>Embryophyta</taxon>
        <taxon>Tracheophyta</taxon>
        <taxon>Spermatophyta</taxon>
        <taxon>Magnoliopsida</taxon>
        <taxon>eudicotyledons</taxon>
        <taxon>Gunneridae</taxon>
        <taxon>Pentapetalae</taxon>
        <taxon>rosids</taxon>
        <taxon>malvids</taxon>
        <taxon>Sapindales</taxon>
        <taxon>Sapindaceae</taxon>
        <taxon>Hippocastanoideae</taxon>
        <taxon>Acereae</taxon>
        <taxon>Dipteronia</taxon>
    </lineage>
</organism>
<dbReference type="EMBL" id="JANJYI010000006">
    <property type="protein sequence ID" value="KAK2644848.1"/>
    <property type="molecule type" value="Genomic_DNA"/>
</dbReference>
<dbReference type="InterPro" id="IPR023346">
    <property type="entry name" value="Lysozyme-like_dom_sf"/>
</dbReference>
<name>A0AAD9TZH1_9ROSI</name>
<evidence type="ECO:0000259" key="4">
    <source>
        <dbReference type="Pfam" id="PF00182"/>
    </source>
</evidence>
<dbReference type="Gene3D" id="3.30.20.10">
    <property type="entry name" value="Endochitinase, domain 2"/>
    <property type="match status" value="1"/>
</dbReference>
<dbReference type="SUPFAM" id="SSF53955">
    <property type="entry name" value="Lysozyme-like"/>
    <property type="match status" value="1"/>
</dbReference>
<dbReference type="PIRSF" id="PIRSF001060">
    <property type="entry name" value="Endochitinase"/>
    <property type="match status" value="1"/>
</dbReference>
<accession>A0AAD9TZH1</accession>
<evidence type="ECO:0000256" key="1">
    <source>
        <dbReference type="ARBA" id="ARBA00023157"/>
    </source>
</evidence>
<evidence type="ECO:0000256" key="3">
    <source>
        <dbReference type="SAM" id="MobiDB-lite"/>
    </source>
</evidence>
<dbReference type="GO" id="GO:0005975">
    <property type="term" value="P:carbohydrate metabolic process"/>
    <property type="evidence" value="ECO:0007669"/>
    <property type="project" value="InterPro"/>
</dbReference>
<evidence type="ECO:0000313" key="5">
    <source>
        <dbReference type="EMBL" id="KAK2644848.1"/>
    </source>
</evidence>
<gene>
    <name evidence="5" type="ORF">Ddye_020043</name>
</gene>
<dbReference type="CDD" id="cd00325">
    <property type="entry name" value="chitinase_GH19"/>
    <property type="match status" value="1"/>
</dbReference>
<feature type="disulfide bond" evidence="2">
    <location>
        <begin position="210"/>
        <end position="220"/>
    </location>
</feature>